<evidence type="ECO:0000256" key="3">
    <source>
        <dbReference type="ARBA" id="ARBA00023274"/>
    </source>
</evidence>
<dbReference type="GO" id="GO:0022625">
    <property type="term" value="C:cytosolic large ribosomal subunit"/>
    <property type="evidence" value="ECO:0007669"/>
    <property type="project" value="UniProtKB-UniRule"/>
</dbReference>
<keyword evidence="8" id="KW-1185">Reference proteome</keyword>
<organism evidence="7 8">
    <name type="scientific">Vairimorpha necatrix</name>
    <dbReference type="NCBI Taxonomy" id="6039"/>
    <lineage>
        <taxon>Eukaryota</taxon>
        <taxon>Fungi</taxon>
        <taxon>Fungi incertae sedis</taxon>
        <taxon>Microsporidia</taxon>
        <taxon>Nosematidae</taxon>
        <taxon>Vairimorpha</taxon>
    </lineage>
</organism>
<evidence type="ECO:0000313" key="7">
    <source>
        <dbReference type="EMBL" id="WUR04256.1"/>
    </source>
</evidence>
<feature type="compositionally biased region" description="Basic residues" evidence="5">
    <location>
        <begin position="1"/>
        <end position="12"/>
    </location>
</feature>
<dbReference type="InterPro" id="IPR004037">
    <property type="entry name" value="Ribosomal_eL8-like_CS"/>
</dbReference>
<evidence type="ECO:0000256" key="5">
    <source>
        <dbReference type="SAM" id="MobiDB-lite"/>
    </source>
</evidence>
<dbReference type="EMBL" id="CP142733">
    <property type="protein sequence ID" value="WUR04256.1"/>
    <property type="molecule type" value="Genomic_DNA"/>
</dbReference>
<comment type="similarity">
    <text evidence="1 4">Belongs to the eukaryotic ribosomal protein eL8 family.</text>
</comment>
<sequence length="200" mass="22914">MALGKPKQKKSFVPKLTKDQKDEKERLITKKISKLADAIKRPPAIQQFKTILESEDCKRALALFSKYKPETHEERLERLKKSNPQEGPKPILAKQGLRHVTRLIETKKAKFVLVAADVNPAELVLFIPTLCKKMNIPYAIVESQNMLGSVVNMKKTTILALCDVKGEDKKELEEIIKISNEMFSEQYEQHMTRWGGLRTN</sequence>
<feature type="region of interest" description="Disordered" evidence="5">
    <location>
        <begin position="1"/>
        <end position="20"/>
    </location>
</feature>
<protein>
    <recommendedName>
        <fullName evidence="4">60S ribosomal protein L8</fullName>
    </recommendedName>
</protein>
<name>A0AAX4JE42_9MICR</name>
<dbReference type="Proteomes" id="UP001334084">
    <property type="component" value="Chromosome 8"/>
</dbReference>
<dbReference type="SUPFAM" id="SSF55315">
    <property type="entry name" value="L30e-like"/>
    <property type="match status" value="1"/>
</dbReference>
<proteinExistence type="inferred from homology"/>
<dbReference type="PANTHER" id="PTHR23105">
    <property type="entry name" value="RIBOSOMAL PROTEIN L7AE FAMILY MEMBER"/>
    <property type="match status" value="1"/>
</dbReference>
<evidence type="ECO:0000256" key="4">
    <source>
        <dbReference type="RuleBase" id="RU367042"/>
    </source>
</evidence>
<dbReference type="PRINTS" id="PR00881">
    <property type="entry name" value="L7ARS6FAMILY"/>
</dbReference>
<evidence type="ECO:0000256" key="2">
    <source>
        <dbReference type="ARBA" id="ARBA00022980"/>
    </source>
</evidence>
<dbReference type="RefSeq" id="XP_065330401.1">
    <property type="nucleotide sequence ID" value="XM_065474329.1"/>
</dbReference>
<dbReference type="InterPro" id="IPR004038">
    <property type="entry name" value="Ribosomal_eL8/eL30/eS12/Gad45"/>
</dbReference>
<evidence type="ECO:0000313" key="8">
    <source>
        <dbReference type="Proteomes" id="UP001334084"/>
    </source>
</evidence>
<gene>
    <name evidence="7" type="ORF">VNE69_08014</name>
</gene>
<dbReference type="AlphaFoldDB" id="A0AAX4JE42"/>
<keyword evidence="2 4" id="KW-0689">Ribosomal protein</keyword>
<dbReference type="GO" id="GO:0003723">
    <property type="term" value="F:RNA binding"/>
    <property type="evidence" value="ECO:0007669"/>
    <property type="project" value="UniProtKB-UniRule"/>
</dbReference>
<dbReference type="GO" id="GO:0042254">
    <property type="term" value="P:ribosome biogenesis"/>
    <property type="evidence" value="ECO:0007669"/>
    <property type="project" value="InterPro"/>
</dbReference>
<evidence type="ECO:0000259" key="6">
    <source>
        <dbReference type="Pfam" id="PF01248"/>
    </source>
</evidence>
<dbReference type="PRINTS" id="PR00882">
    <property type="entry name" value="RIBOSOMALL7A"/>
</dbReference>
<dbReference type="KEGG" id="vnx:VNE69_08014"/>
<evidence type="ECO:0000256" key="1">
    <source>
        <dbReference type="ARBA" id="ARBA00007337"/>
    </source>
</evidence>
<dbReference type="InterPro" id="IPR050257">
    <property type="entry name" value="eL8/uL1-like"/>
</dbReference>
<accession>A0AAX4JE42</accession>
<dbReference type="Pfam" id="PF01248">
    <property type="entry name" value="Ribosomal_L7Ae"/>
    <property type="match status" value="1"/>
</dbReference>
<dbReference type="InterPro" id="IPR001921">
    <property type="entry name" value="Ribosomal_eL8_euk"/>
</dbReference>
<dbReference type="GeneID" id="90542090"/>
<dbReference type="Gene3D" id="3.30.1330.30">
    <property type="match status" value="1"/>
</dbReference>
<comment type="function">
    <text evidence="4">Component of the ribosome.</text>
</comment>
<reference evidence="7" key="1">
    <citation type="journal article" date="2024" name="BMC Genomics">
        <title>Functional annotation of a divergent genome using sequence and structure-based similarity.</title>
        <authorList>
            <person name="Svedberg D."/>
            <person name="Winiger R.R."/>
            <person name="Berg A."/>
            <person name="Sharma H."/>
            <person name="Tellgren-Roth C."/>
            <person name="Debrunner-Vossbrinck B.A."/>
            <person name="Vossbrinck C.R."/>
            <person name="Barandun J."/>
        </authorList>
    </citation>
    <scope>NUCLEOTIDE SEQUENCE</scope>
    <source>
        <strain evidence="7">Illinois isolate</strain>
    </source>
</reference>
<keyword evidence="3 4" id="KW-0687">Ribonucleoprotein</keyword>
<dbReference type="PROSITE" id="PS01082">
    <property type="entry name" value="RIBOSOMAL_L7AE"/>
    <property type="match status" value="1"/>
</dbReference>
<dbReference type="InterPro" id="IPR018492">
    <property type="entry name" value="Ribosomal_eL8/Nhp2"/>
</dbReference>
<dbReference type="InterPro" id="IPR029064">
    <property type="entry name" value="Ribosomal_eL30-like_sf"/>
</dbReference>
<feature type="domain" description="Ribosomal protein eL8/eL30/eS12/Gadd45" evidence="6">
    <location>
        <begin position="94"/>
        <end position="171"/>
    </location>
</feature>